<evidence type="ECO:0000256" key="2">
    <source>
        <dbReference type="SAM" id="MobiDB-lite"/>
    </source>
</evidence>
<dbReference type="PANTHER" id="PTHR12329">
    <property type="entry name" value="BCL2-ASSOCIATED ATHANOGENE"/>
    <property type="match status" value="1"/>
</dbReference>
<organism evidence="5 6">
    <name type="scientific">Absidia repens</name>
    <dbReference type="NCBI Taxonomy" id="90262"/>
    <lineage>
        <taxon>Eukaryota</taxon>
        <taxon>Fungi</taxon>
        <taxon>Fungi incertae sedis</taxon>
        <taxon>Mucoromycota</taxon>
        <taxon>Mucoromycotina</taxon>
        <taxon>Mucoromycetes</taxon>
        <taxon>Mucorales</taxon>
        <taxon>Cunninghamellaceae</taxon>
        <taxon>Absidia</taxon>
    </lineage>
</organism>
<feature type="compositionally biased region" description="Low complexity" evidence="2">
    <location>
        <begin position="87"/>
        <end position="102"/>
    </location>
</feature>
<dbReference type="SUPFAM" id="SSF63491">
    <property type="entry name" value="BAG domain"/>
    <property type="match status" value="1"/>
</dbReference>
<dbReference type="Pfam" id="PF00240">
    <property type="entry name" value="ubiquitin"/>
    <property type="match status" value="1"/>
</dbReference>
<dbReference type="InterPro" id="IPR000626">
    <property type="entry name" value="Ubiquitin-like_dom"/>
</dbReference>
<dbReference type="PROSITE" id="PS50053">
    <property type="entry name" value="UBIQUITIN_2"/>
    <property type="match status" value="1"/>
</dbReference>
<evidence type="ECO:0000259" key="4">
    <source>
        <dbReference type="PROSITE" id="PS51035"/>
    </source>
</evidence>
<dbReference type="AlphaFoldDB" id="A0A1X2IWK9"/>
<dbReference type="GO" id="GO:0051087">
    <property type="term" value="F:protein-folding chaperone binding"/>
    <property type="evidence" value="ECO:0007669"/>
    <property type="project" value="InterPro"/>
</dbReference>
<dbReference type="Gene3D" id="1.20.58.120">
    <property type="entry name" value="BAG domain"/>
    <property type="match status" value="1"/>
</dbReference>
<feature type="domain" description="BAG" evidence="4">
    <location>
        <begin position="158"/>
        <end position="205"/>
    </location>
</feature>
<dbReference type="Pfam" id="PF02179">
    <property type="entry name" value="BAG"/>
    <property type="match status" value="1"/>
</dbReference>
<feature type="domain" description="Ubiquitin-like" evidence="3">
    <location>
        <begin position="27"/>
        <end position="82"/>
    </location>
</feature>
<reference evidence="5 6" key="1">
    <citation type="submission" date="2016-07" db="EMBL/GenBank/DDBJ databases">
        <title>Pervasive Adenine N6-methylation of Active Genes in Fungi.</title>
        <authorList>
            <consortium name="DOE Joint Genome Institute"/>
            <person name="Mondo S.J."/>
            <person name="Dannebaum R.O."/>
            <person name="Kuo R.C."/>
            <person name="Labutti K."/>
            <person name="Haridas S."/>
            <person name="Kuo A."/>
            <person name="Salamov A."/>
            <person name="Ahrendt S.R."/>
            <person name="Lipzen A."/>
            <person name="Sullivan W."/>
            <person name="Andreopoulos W.B."/>
            <person name="Clum A."/>
            <person name="Lindquist E."/>
            <person name="Daum C."/>
            <person name="Ramamoorthy G.K."/>
            <person name="Gryganskyi A."/>
            <person name="Culley D."/>
            <person name="Magnuson J.K."/>
            <person name="James T.Y."/>
            <person name="O'Malley M.A."/>
            <person name="Stajich J.E."/>
            <person name="Spatafora J.W."/>
            <person name="Visel A."/>
            <person name="Grigoriev I.V."/>
        </authorList>
    </citation>
    <scope>NUCLEOTIDE SEQUENCE [LARGE SCALE GENOMIC DNA]</scope>
    <source>
        <strain evidence="5 6">NRRL 1336</strain>
    </source>
</reference>
<dbReference type="InterPro" id="IPR003103">
    <property type="entry name" value="BAG_domain"/>
</dbReference>
<dbReference type="Gene3D" id="3.10.20.90">
    <property type="entry name" value="Phosphatidylinositol 3-kinase Catalytic Subunit, Chain A, domain 1"/>
    <property type="match status" value="1"/>
</dbReference>
<feature type="region of interest" description="Disordered" evidence="2">
    <location>
        <begin position="77"/>
        <end position="103"/>
    </location>
</feature>
<dbReference type="CDD" id="cd17039">
    <property type="entry name" value="Ubl_ubiquitin_like"/>
    <property type="match status" value="1"/>
</dbReference>
<dbReference type="GO" id="GO:0005829">
    <property type="term" value="C:cytosol"/>
    <property type="evidence" value="ECO:0007669"/>
    <property type="project" value="TreeGrafter"/>
</dbReference>
<evidence type="ECO:0000313" key="5">
    <source>
        <dbReference type="EMBL" id="ORZ23436.1"/>
    </source>
</evidence>
<dbReference type="InterPro" id="IPR029071">
    <property type="entry name" value="Ubiquitin-like_domsf"/>
</dbReference>
<comment type="caution">
    <text evidence="5">The sequence shown here is derived from an EMBL/GenBank/DDBJ whole genome shotgun (WGS) entry which is preliminary data.</text>
</comment>
<dbReference type="GO" id="GO:0005634">
    <property type="term" value="C:nucleus"/>
    <property type="evidence" value="ECO:0007669"/>
    <property type="project" value="TreeGrafter"/>
</dbReference>
<dbReference type="PROSITE" id="PS51035">
    <property type="entry name" value="BAG"/>
    <property type="match status" value="1"/>
</dbReference>
<dbReference type="Proteomes" id="UP000193560">
    <property type="component" value="Unassembled WGS sequence"/>
</dbReference>
<dbReference type="GO" id="GO:0016020">
    <property type="term" value="C:membrane"/>
    <property type="evidence" value="ECO:0007669"/>
    <property type="project" value="TreeGrafter"/>
</dbReference>
<dbReference type="STRING" id="90262.A0A1X2IWK9"/>
<name>A0A1X2IWK9_9FUNG</name>
<dbReference type="OrthoDB" id="417450at2759"/>
<dbReference type="GO" id="GO:0000774">
    <property type="term" value="F:adenyl-nucleotide exchange factor activity"/>
    <property type="evidence" value="ECO:0007669"/>
    <property type="project" value="TreeGrafter"/>
</dbReference>
<gene>
    <name evidence="5" type="ORF">BCR42DRAFT_404767</name>
</gene>
<protein>
    <submittedName>
        <fullName evidence="5">Uncharacterized protein</fullName>
    </submittedName>
</protein>
<dbReference type="GO" id="GO:0050821">
    <property type="term" value="P:protein stabilization"/>
    <property type="evidence" value="ECO:0007669"/>
    <property type="project" value="TreeGrafter"/>
</dbReference>
<dbReference type="InterPro" id="IPR036533">
    <property type="entry name" value="BAG_dom_sf"/>
</dbReference>
<keyword evidence="1" id="KW-0143">Chaperone</keyword>
<dbReference type="SUPFAM" id="SSF54236">
    <property type="entry name" value="Ubiquitin-like"/>
    <property type="match status" value="1"/>
</dbReference>
<proteinExistence type="predicted"/>
<sequence>MRSQIEVKWHGRTFPVDITEGDIDTCTVLQLKEKCHRFTGLPVENMKVLAYGAVMKDDSLTLGHYGVRPGSKLRLMGSSKADRVDNSTTTATKTTKSAPAAPVAEQKTLEDLQLIMNKLNKTILPEINAYEDQVKTYNLVPGHDKDKKVQEKLVNRGLYFAEILMQLLFEFDGVKCGLGFDQSRQLRKDGVNTAQDLLDKVDRLRNSVQN</sequence>
<dbReference type="PANTHER" id="PTHR12329:SF16">
    <property type="entry name" value="BAG FAMILY MOLECULAR CHAPERONE REGULATOR 1"/>
    <property type="match status" value="1"/>
</dbReference>
<dbReference type="SMART" id="SM00213">
    <property type="entry name" value="UBQ"/>
    <property type="match status" value="1"/>
</dbReference>
<evidence type="ECO:0000256" key="1">
    <source>
        <dbReference type="ARBA" id="ARBA00023186"/>
    </source>
</evidence>
<evidence type="ECO:0000313" key="6">
    <source>
        <dbReference type="Proteomes" id="UP000193560"/>
    </source>
</evidence>
<evidence type="ECO:0000259" key="3">
    <source>
        <dbReference type="PROSITE" id="PS50053"/>
    </source>
</evidence>
<dbReference type="InterPro" id="IPR039773">
    <property type="entry name" value="BAG_chaperone_regulator"/>
</dbReference>
<dbReference type="EMBL" id="MCGE01000003">
    <property type="protein sequence ID" value="ORZ23436.1"/>
    <property type="molecule type" value="Genomic_DNA"/>
</dbReference>
<accession>A0A1X2IWK9</accession>
<keyword evidence="6" id="KW-1185">Reference proteome</keyword>